<dbReference type="VEuPathDB" id="CryptoDB:GNI_028440"/>
<reference evidence="1" key="1">
    <citation type="submission" date="2013-12" db="EMBL/GenBank/DDBJ databases">
        <authorList>
            <person name="Omoto C.K."/>
            <person name="Sibley D."/>
            <person name="Venepally P."/>
            <person name="Hadjithomas M."/>
            <person name="Karamycheva S."/>
            <person name="Brunk B."/>
            <person name="Roos D."/>
            <person name="Caler E."/>
            <person name="Lorenzi H."/>
        </authorList>
    </citation>
    <scope>NUCLEOTIDE SEQUENCE</scope>
</reference>
<comment type="caution">
    <text evidence="1">The sequence shown here is derived from an EMBL/GenBank/DDBJ whole genome shotgun (WGS) entry which is preliminary data.</text>
</comment>
<accession>A0A023BB60</accession>
<dbReference type="AlphaFoldDB" id="A0A023BB60"/>
<proteinExistence type="predicted"/>
<dbReference type="Proteomes" id="UP000019763">
    <property type="component" value="Unassembled WGS sequence"/>
</dbReference>
<dbReference type="EMBL" id="AFNH02000212">
    <property type="protein sequence ID" value="EZG79198.1"/>
    <property type="molecule type" value="Genomic_DNA"/>
</dbReference>
<organism evidence="1 2">
    <name type="scientific">Gregarina niphandrodes</name>
    <name type="common">Septate eugregarine</name>
    <dbReference type="NCBI Taxonomy" id="110365"/>
    <lineage>
        <taxon>Eukaryota</taxon>
        <taxon>Sar</taxon>
        <taxon>Alveolata</taxon>
        <taxon>Apicomplexa</taxon>
        <taxon>Conoidasida</taxon>
        <taxon>Gregarinasina</taxon>
        <taxon>Eugregarinorida</taxon>
        <taxon>Gregarinidae</taxon>
        <taxon>Gregarina</taxon>
    </lineage>
</organism>
<sequence>MPTPEDRSVVTVPPFLALKGQLDGLSPEGRLYRIHELNPQERSLSLCCAESYEIVHRNLIGLKSLPSLLYTGQLVTLDEENKAISNAVFQCDRKAVRTINDAELPILFSPKPPHSLSSAAGNRERVLEDLLSQGSVLPGAWMAGVYSVHPADLASYALKPTDLWIVTPEPNNLPSSPTAVSTAPMSATPTWSQGHYLWLSVPNLSCIDIGAGGPLFRNNVVIS</sequence>
<protein>
    <submittedName>
        <fullName evidence="1">Uncharacterized protein</fullName>
    </submittedName>
</protein>
<gene>
    <name evidence="1" type="ORF">GNI_028440</name>
</gene>
<dbReference type="GeneID" id="22911233"/>
<dbReference type="RefSeq" id="XP_011129113.1">
    <property type="nucleotide sequence ID" value="XM_011130811.1"/>
</dbReference>
<name>A0A023BB60_GRENI</name>
<keyword evidence="2" id="KW-1185">Reference proteome</keyword>
<evidence type="ECO:0000313" key="2">
    <source>
        <dbReference type="Proteomes" id="UP000019763"/>
    </source>
</evidence>
<evidence type="ECO:0000313" key="1">
    <source>
        <dbReference type="EMBL" id="EZG79198.1"/>
    </source>
</evidence>